<organism evidence="2 3">
    <name type="scientific">Lymnaea stagnalis</name>
    <name type="common">Great pond snail</name>
    <name type="synonym">Helix stagnalis</name>
    <dbReference type="NCBI Taxonomy" id="6523"/>
    <lineage>
        <taxon>Eukaryota</taxon>
        <taxon>Metazoa</taxon>
        <taxon>Spiralia</taxon>
        <taxon>Lophotrochozoa</taxon>
        <taxon>Mollusca</taxon>
        <taxon>Gastropoda</taxon>
        <taxon>Heterobranchia</taxon>
        <taxon>Euthyneura</taxon>
        <taxon>Panpulmonata</taxon>
        <taxon>Hygrophila</taxon>
        <taxon>Lymnaeoidea</taxon>
        <taxon>Lymnaeidae</taxon>
        <taxon>Lymnaea</taxon>
    </lineage>
</organism>
<sequence length="673" mass="77401">MSKRHLALLFSPRSPTAFLTRIVVVVAAFAIFSFAVGLMPLPRLTTRLSTAKPTAKPYVPDSHPYFPLDKPVISKFEIRATNGSRSTCPFPKLDLHDPAIMAFYVKHPRVPCEVEPDWVSLHGGVFALTDFARRNRTGVKCDLYPIVKESDFKTRELAPLTSVANGTQIANDFYRVACTADRGAKYHNYHAGIRYDEQIQKRKDPPKTDGLDLDVIMIGLDSTSRLAWRRHLPLTRDYFVNVLKGIEMEGYNILGDGTPAAIMPILIGRREEELHEARRGYEGATPVDDFPWIWKEFKEAGYATAWGEDDAHLGTFQYRLLGFADQPTDHYYRYFSLAVEPHHNDFKQYCLGSRPRHAVLLDYMREMYFVYPNRRKWIFSFQSELSHSDNNLLSKMDDDFMEHIRRLHKEKHLDNAILIMMADHGARFSKVRATAQGKQEERLPYFGIRFPEWFAEKHPDIIQNLRKNSKRLTTPFDVHETLHEVIKFTGADVANISNRGVSLFKEIPLERDCNWAHVDPHWCACMDWVNMNLNDPILKRLTKLIIETFNNYTEPFRKECAVLKIQDVQSAAALKVKDAVLKFKDTSDGGRGRFGKMDDTTKQSSVLYQVIFSTTPGDGLFEATIAHSLQQDNLTLEKKDISRTNKYGDASHCVEKQEPFLRPYCYCKDLIKS</sequence>
<keyword evidence="1" id="KW-0472">Membrane</keyword>
<dbReference type="EMBL" id="CAXITT010000055">
    <property type="protein sequence ID" value="CAL1529770.1"/>
    <property type="molecule type" value="Genomic_DNA"/>
</dbReference>
<dbReference type="PANTHER" id="PTHR10974">
    <property type="entry name" value="FI08016P-RELATED"/>
    <property type="match status" value="1"/>
</dbReference>
<dbReference type="Gene3D" id="3.40.720.10">
    <property type="entry name" value="Alkaline Phosphatase, subunit A"/>
    <property type="match status" value="1"/>
</dbReference>
<dbReference type="InterPro" id="IPR017850">
    <property type="entry name" value="Alkaline_phosphatase_core_sf"/>
</dbReference>
<dbReference type="InterPro" id="IPR004245">
    <property type="entry name" value="DUF229"/>
</dbReference>
<dbReference type="Pfam" id="PF02995">
    <property type="entry name" value="DUF229"/>
    <property type="match status" value="1"/>
</dbReference>
<keyword evidence="1" id="KW-0812">Transmembrane</keyword>
<dbReference type="AlphaFoldDB" id="A0AAV2H854"/>
<evidence type="ECO:0000313" key="3">
    <source>
        <dbReference type="Proteomes" id="UP001497497"/>
    </source>
</evidence>
<evidence type="ECO:0008006" key="4">
    <source>
        <dbReference type="Google" id="ProtNLM"/>
    </source>
</evidence>
<dbReference type="CDD" id="cd16021">
    <property type="entry name" value="ALP_like"/>
    <property type="match status" value="1"/>
</dbReference>
<accession>A0AAV2H854</accession>
<proteinExistence type="predicted"/>
<gene>
    <name evidence="2" type="ORF">GSLYS_00003925001</name>
</gene>
<dbReference type="SUPFAM" id="SSF53649">
    <property type="entry name" value="Alkaline phosphatase-like"/>
    <property type="match status" value="1"/>
</dbReference>
<keyword evidence="1" id="KW-1133">Transmembrane helix</keyword>
<feature type="transmembrane region" description="Helical" evidence="1">
    <location>
        <begin position="21"/>
        <end position="41"/>
    </location>
</feature>
<comment type="caution">
    <text evidence="2">The sequence shown here is derived from an EMBL/GenBank/DDBJ whole genome shotgun (WGS) entry which is preliminary data.</text>
</comment>
<protein>
    <recommendedName>
        <fullName evidence="4">DUF229 domain-containing protein</fullName>
    </recommendedName>
</protein>
<name>A0AAV2H854_LYMST</name>
<dbReference type="PANTHER" id="PTHR10974:SF1">
    <property type="entry name" value="FI08016P-RELATED"/>
    <property type="match status" value="1"/>
</dbReference>
<keyword evidence="3" id="KW-1185">Reference proteome</keyword>
<evidence type="ECO:0000256" key="1">
    <source>
        <dbReference type="SAM" id="Phobius"/>
    </source>
</evidence>
<evidence type="ECO:0000313" key="2">
    <source>
        <dbReference type="EMBL" id="CAL1529770.1"/>
    </source>
</evidence>
<dbReference type="GO" id="GO:0005615">
    <property type="term" value="C:extracellular space"/>
    <property type="evidence" value="ECO:0007669"/>
    <property type="project" value="TreeGrafter"/>
</dbReference>
<reference evidence="2 3" key="1">
    <citation type="submission" date="2024-04" db="EMBL/GenBank/DDBJ databases">
        <authorList>
            <consortium name="Genoscope - CEA"/>
            <person name="William W."/>
        </authorList>
    </citation>
    <scope>NUCLEOTIDE SEQUENCE [LARGE SCALE GENOMIC DNA]</scope>
</reference>
<dbReference type="FunFam" id="3.40.720.10:FF:000017">
    <property type="entry name" value="Predicted protein"/>
    <property type="match status" value="1"/>
</dbReference>
<dbReference type="Proteomes" id="UP001497497">
    <property type="component" value="Unassembled WGS sequence"/>
</dbReference>